<feature type="repeat" description="PPR" evidence="1">
    <location>
        <begin position="176"/>
        <end position="210"/>
    </location>
</feature>
<dbReference type="Pfam" id="PF13041">
    <property type="entry name" value="PPR_2"/>
    <property type="match status" value="1"/>
</dbReference>
<proteinExistence type="predicted"/>
<dbReference type="GO" id="GO:0005739">
    <property type="term" value="C:mitochondrion"/>
    <property type="evidence" value="ECO:0007669"/>
    <property type="project" value="TreeGrafter"/>
</dbReference>
<dbReference type="GO" id="GO:0003730">
    <property type="term" value="F:mRNA 3'-UTR binding"/>
    <property type="evidence" value="ECO:0007669"/>
    <property type="project" value="TreeGrafter"/>
</dbReference>
<dbReference type="InterPro" id="IPR002885">
    <property type="entry name" value="PPR_rpt"/>
</dbReference>
<protein>
    <submittedName>
        <fullName evidence="3">Leucine-rich PPR motif-containing protein, mitochondrial</fullName>
    </submittedName>
</protein>
<reference evidence="3" key="1">
    <citation type="journal article" date="2014" name="PLoS ONE">
        <title>Transcriptome-Based Identification of ABC Transporters in the Western Tarnished Plant Bug Lygus hesperus.</title>
        <authorList>
            <person name="Hull J.J."/>
            <person name="Chaney K."/>
            <person name="Geib S.M."/>
            <person name="Fabrick J.A."/>
            <person name="Brent C.S."/>
            <person name="Walsh D."/>
            <person name="Lavine L.C."/>
        </authorList>
    </citation>
    <scope>NUCLEOTIDE SEQUENCE</scope>
</reference>
<reference evidence="3" key="2">
    <citation type="submission" date="2014-07" db="EMBL/GenBank/DDBJ databases">
        <authorList>
            <person name="Hull J."/>
        </authorList>
    </citation>
    <scope>NUCLEOTIDE SEQUENCE</scope>
</reference>
<dbReference type="GO" id="GO:0005634">
    <property type="term" value="C:nucleus"/>
    <property type="evidence" value="ECO:0007669"/>
    <property type="project" value="TreeGrafter"/>
</dbReference>
<dbReference type="PANTHER" id="PTHR46669:SF1">
    <property type="entry name" value="LEUCINE-RICH PPR MOTIF-CONTAINING PROTEIN, MITOCHONDRIAL"/>
    <property type="match status" value="1"/>
</dbReference>
<dbReference type="Gene3D" id="1.25.40.10">
    <property type="entry name" value="Tetratricopeptide repeat domain"/>
    <property type="match status" value="4"/>
</dbReference>
<dbReference type="Pfam" id="PF01535">
    <property type="entry name" value="PPR"/>
    <property type="match status" value="3"/>
</dbReference>
<feature type="repeat" description="PPR" evidence="1">
    <location>
        <begin position="936"/>
        <end position="970"/>
    </location>
</feature>
<evidence type="ECO:0000256" key="2">
    <source>
        <dbReference type="SAM" id="MobiDB-lite"/>
    </source>
</evidence>
<evidence type="ECO:0000313" key="3">
    <source>
        <dbReference type="EMBL" id="JAG36385.1"/>
    </source>
</evidence>
<dbReference type="EMBL" id="GBHO01007219">
    <property type="protein sequence ID" value="JAG36385.1"/>
    <property type="molecule type" value="Transcribed_RNA"/>
</dbReference>
<gene>
    <name evidence="3" type="primary">LRPPRC</name>
    <name evidence="4" type="synonym">LRPPRC_1</name>
    <name evidence="3" type="ORF">CM83_80516</name>
    <name evidence="4" type="ORF">g.82799</name>
</gene>
<feature type="repeat" description="PPR" evidence="1">
    <location>
        <begin position="211"/>
        <end position="245"/>
    </location>
</feature>
<accession>A0A0A9Z3J5</accession>
<reference evidence="4" key="3">
    <citation type="journal article" date="2016" name="Gigascience">
        <title>De novo construction of an expanded transcriptome assembly for the western tarnished plant bug, Lygus hesperus.</title>
        <authorList>
            <person name="Tassone E.E."/>
            <person name="Geib S.M."/>
            <person name="Hall B."/>
            <person name="Fabrick J.A."/>
            <person name="Brent C.S."/>
            <person name="Hull J.J."/>
        </authorList>
    </citation>
    <scope>NUCLEOTIDE SEQUENCE</scope>
</reference>
<dbReference type="InterPro" id="IPR011990">
    <property type="entry name" value="TPR-like_helical_dom_sf"/>
</dbReference>
<name>A0A0A9Z3J5_LYGHE</name>
<evidence type="ECO:0000313" key="4">
    <source>
        <dbReference type="EMBL" id="JAQ05361.1"/>
    </source>
</evidence>
<dbReference type="PROSITE" id="PS51375">
    <property type="entry name" value="PPR"/>
    <property type="match status" value="3"/>
</dbReference>
<dbReference type="InterPro" id="IPR033490">
    <property type="entry name" value="LRP130"/>
</dbReference>
<evidence type="ECO:0000256" key="1">
    <source>
        <dbReference type="PROSITE-ProRule" id="PRU00708"/>
    </source>
</evidence>
<feature type="region of interest" description="Disordered" evidence="2">
    <location>
        <begin position="988"/>
        <end position="1008"/>
    </location>
</feature>
<dbReference type="PANTHER" id="PTHR46669">
    <property type="entry name" value="LEUCINE-RICH PPR MOTIF-CONTAINING PROTEIN, MITOCHONDRIAL"/>
    <property type="match status" value="1"/>
</dbReference>
<organism evidence="3">
    <name type="scientific">Lygus hesperus</name>
    <name type="common">Western plant bug</name>
    <dbReference type="NCBI Taxonomy" id="30085"/>
    <lineage>
        <taxon>Eukaryota</taxon>
        <taxon>Metazoa</taxon>
        <taxon>Ecdysozoa</taxon>
        <taxon>Arthropoda</taxon>
        <taxon>Hexapoda</taxon>
        <taxon>Insecta</taxon>
        <taxon>Pterygota</taxon>
        <taxon>Neoptera</taxon>
        <taxon>Paraneoptera</taxon>
        <taxon>Hemiptera</taxon>
        <taxon>Heteroptera</taxon>
        <taxon>Panheteroptera</taxon>
        <taxon>Cimicomorpha</taxon>
        <taxon>Miridae</taxon>
        <taxon>Mirini</taxon>
        <taxon>Lygus</taxon>
    </lineage>
</organism>
<dbReference type="NCBIfam" id="TIGR00756">
    <property type="entry name" value="PPR"/>
    <property type="match status" value="1"/>
</dbReference>
<sequence length="1344" mass="150753">MSILRSSIFVRNLLTDARFGSLSRMRINCNSLILRSSSTIPFQRFRSDAGAQKKPVKIQPKTIEYAIQRMDRDVRRVGRISGQELLEVFKDIKNTGRATSSQSLFMIRCCGNLVPEESPESRSALVSEVWNTFEKLGVPLDISHYNALLSVYLENDFSCSPKDFLAKLEAKGLEPNRVTYQRLVASCCNSGDIEGATEILQVMKDKQIPINEGIFNSLITGHSLANDMESAVGILSVMKQAGLEPSSATYTALLCGYAKHGDVQAIQRTLKECESNEISITDRDLLEVMFTLIVNDHVEHLEEISNHFSRASGFSEDAKNVSLRLISRGYSSGAIEVLKTMTGLQADDNQPLQKGNFLIRQAIRAKWPADKLISFCEEMSKSGYNPYSYHVAAESSMLEGDSDLSLRLLSALAKKDSVYQHYFWPVLVNYGKSNDFNGVLKTLKQMVASLETPISGETLKDYVMPYLGEDPGIEKLRSAGIPLATCASAMVGHLLDAGKIKEAARTGLSYKAHYNSVVNRRLLVSSFLQTKDLKSLTTLVQIFSEDDGDESDVPGQILLGVIRKNKTLAGDILASYLETGIGLKLEHGETLKEILGNDITPEINDLLSKLCSSDFAWSSPLKRNPVKRTQEVSIEKDESTILRSIATVEAKGESADGLKRQLLLYYCHNKELDKAMALKQELQKGDLDLQPGLLVLFMDLCCHHGKLEDAMDYYNQAMAKEGSRLDASKAVRLAYLLCQNDRFEEALKILDSHPQSEEEYSENNYGHLSTCWKLLNYCAEKGQVEMLNKIFETMVRQNYIEPTNILLGPLIKIHILRDDVEAALKKFEECCVKYRATPWKNELTCKLIDREDAANLQKVADLSTQIHGEVNSLYDLVLSFVECKKIKQARKILETPGLRTKTQRITSACQRYYSAGQVDHLITLLEATKGFKHIDRSEIFKYLLQSYCKADDVDKAEGLWTQMQEEDVKPSDSFLTNLGELLEKHGRPIPFEVPKSSDLEPPSPRKPLADPKIRAFRKTLHAKDLDEALQLKTELNDADLSKADLSRLSNLLVNNGRIGEASRMLISWLENGLRPDVTTLSYVINANAKIGDIDSMKAIGSFLNQDLKRMVSYSNRYTHCMVEAGMAAKVISEYKEAMEKASTPEEIERVGESFPRGGIFSVFSTNPELLPQVEELAEIYRNKGYLEPTNMLWAQYTIMGDNEKAEKAWSYLKPEDRIMFMPIIKHARQTLDLNMVEDLLNKCRKGGTSSSAIGIIYTSILDILLSQDKLAECEQRLEEALKVCALEDIGRSILKKLKTTMELAGKEFKYDIPKPRVVRVSQDSSSSSSDSDNEETKSKSQQRA</sequence>
<feature type="compositionally biased region" description="Low complexity" evidence="2">
    <location>
        <begin position="1321"/>
        <end position="1330"/>
    </location>
</feature>
<feature type="region of interest" description="Disordered" evidence="2">
    <location>
        <begin position="1318"/>
        <end position="1344"/>
    </location>
</feature>
<dbReference type="EMBL" id="GDHC01013268">
    <property type="protein sequence ID" value="JAQ05361.1"/>
    <property type="molecule type" value="Transcribed_RNA"/>
</dbReference>
<dbReference type="GO" id="GO:0070129">
    <property type="term" value="P:regulation of mitochondrial translation"/>
    <property type="evidence" value="ECO:0007669"/>
    <property type="project" value="TreeGrafter"/>
</dbReference>